<comment type="caution">
    <text evidence="1">The sequence shown here is derived from an EMBL/GenBank/DDBJ whole genome shotgun (WGS) entry which is preliminary data.</text>
</comment>
<name>A0AAV5IGQ4_9ROSI</name>
<proteinExistence type="predicted"/>
<gene>
    <name evidence="1" type="ORF">SLEP1_g9610</name>
</gene>
<keyword evidence="2" id="KW-1185">Reference proteome</keyword>
<dbReference type="Gene3D" id="3.60.10.10">
    <property type="entry name" value="Endonuclease/exonuclease/phosphatase"/>
    <property type="match status" value="1"/>
</dbReference>
<organism evidence="1 2">
    <name type="scientific">Rubroshorea leprosula</name>
    <dbReference type="NCBI Taxonomy" id="152421"/>
    <lineage>
        <taxon>Eukaryota</taxon>
        <taxon>Viridiplantae</taxon>
        <taxon>Streptophyta</taxon>
        <taxon>Embryophyta</taxon>
        <taxon>Tracheophyta</taxon>
        <taxon>Spermatophyta</taxon>
        <taxon>Magnoliopsida</taxon>
        <taxon>eudicotyledons</taxon>
        <taxon>Gunneridae</taxon>
        <taxon>Pentapetalae</taxon>
        <taxon>rosids</taxon>
        <taxon>malvids</taxon>
        <taxon>Malvales</taxon>
        <taxon>Dipterocarpaceae</taxon>
        <taxon>Rubroshorea</taxon>
    </lineage>
</organism>
<dbReference type="InterPro" id="IPR036691">
    <property type="entry name" value="Endo/exonu/phosph_ase_sf"/>
</dbReference>
<protein>
    <submittedName>
        <fullName evidence="1">Uncharacterized protein</fullName>
    </submittedName>
</protein>
<sequence>MAGVQLEKELERRFNEFWNGSYKVRVKVADDRRKSGIEVTRTVKECKPRSRMDRLVQLGQSYAQAVVGICPEIKELPVHDRSVGEEAVQFAQKEAVESCVKEATSNRVAKNIQEQPQDAVIDFTSMKEGFSWLEGSMVAMVRQVSLTEREAVSRIVKLKVDDQLYSVGVAEEEWRSDPDFWLTNDDWETETELESDYSSLQNRNEDYDLILAENGGGNEENFNDENLLEKEGVLNFKSNSAMETDAKECSKTEADDDDECGGPTKATIVDEDGTTSVQLLENKSFTGRRRKQIGESYSQKMVEIEDNRTSWVTTRSKQRQKRWKQAQQKALVKVRKMISVGKRLGVEIQGNEEEVQSRLLQVEEWEEGIGGIVEEEGGGCGIHGYDWVMMESLGASGGLLCIWDKVKFVKLGVVIGDGFLAIEGEELGKMVMEKGRCWLIAGDFNVVRYPKERRGRTEECPEMEDFNAFIETTRLIDIRLANRRFTWYRPDGSSMSRLDRFLMMKGIYEMGHEWVQKGMQKTVLDHCAVILHTTSADWGLKPFRVLDAWPPHPNFRTVVDTKWREMVVKGYIGYRCQQKLRLLKEFIKGWNREVFGNVDAQFEKATNMAEQLDIKNEDFDLEEFELSQRQEGVQDIWDILRKREAIWRRKSRSNWVKLGDANARFFHKVVNCRRA</sequence>
<evidence type="ECO:0000313" key="2">
    <source>
        <dbReference type="Proteomes" id="UP001054252"/>
    </source>
</evidence>
<dbReference type="PANTHER" id="PTHR33710">
    <property type="entry name" value="BNAC02G09200D PROTEIN"/>
    <property type="match status" value="1"/>
</dbReference>
<evidence type="ECO:0000313" key="1">
    <source>
        <dbReference type="EMBL" id="GKU96369.1"/>
    </source>
</evidence>
<dbReference type="Proteomes" id="UP001054252">
    <property type="component" value="Unassembled WGS sequence"/>
</dbReference>
<dbReference type="PANTHER" id="PTHR33710:SF64">
    <property type="entry name" value="ENDONUCLEASE_EXONUCLEASE_PHOSPHATASE DOMAIN-CONTAINING PROTEIN"/>
    <property type="match status" value="1"/>
</dbReference>
<dbReference type="SUPFAM" id="SSF56219">
    <property type="entry name" value="DNase I-like"/>
    <property type="match status" value="1"/>
</dbReference>
<accession>A0AAV5IGQ4</accession>
<dbReference type="EMBL" id="BPVZ01000010">
    <property type="protein sequence ID" value="GKU96369.1"/>
    <property type="molecule type" value="Genomic_DNA"/>
</dbReference>
<reference evidence="1 2" key="1">
    <citation type="journal article" date="2021" name="Commun. Biol.">
        <title>The genome of Shorea leprosula (Dipterocarpaceae) highlights the ecological relevance of drought in aseasonal tropical rainforests.</title>
        <authorList>
            <person name="Ng K.K.S."/>
            <person name="Kobayashi M.J."/>
            <person name="Fawcett J.A."/>
            <person name="Hatakeyama M."/>
            <person name="Paape T."/>
            <person name="Ng C.H."/>
            <person name="Ang C.C."/>
            <person name="Tnah L.H."/>
            <person name="Lee C.T."/>
            <person name="Nishiyama T."/>
            <person name="Sese J."/>
            <person name="O'Brien M.J."/>
            <person name="Copetti D."/>
            <person name="Mohd Noor M.I."/>
            <person name="Ong R.C."/>
            <person name="Putra M."/>
            <person name="Sireger I.Z."/>
            <person name="Indrioko S."/>
            <person name="Kosugi Y."/>
            <person name="Izuno A."/>
            <person name="Isagi Y."/>
            <person name="Lee S.L."/>
            <person name="Shimizu K.K."/>
        </authorList>
    </citation>
    <scope>NUCLEOTIDE SEQUENCE [LARGE SCALE GENOMIC DNA]</scope>
    <source>
        <strain evidence="1">214</strain>
    </source>
</reference>
<dbReference type="AlphaFoldDB" id="A0AAV5IGQ4"/>